<name>A0ACC3MZU1_9PEZI</name>
<organism evidence="1 2">
    <name type="scientific">Vermiconidia calcicola</name>
    <dbReference type="NCBI Taxonomy" id="1690605"/>
    <lineage>
        <taxon>Eukaryota</taxon>
        <taxon>Fungi</taxon>
        <taxon>Dikarya</taxon>
        <taxon>Ascomycota</taxon>
        <taxon>Pezizomycotina</taxon>
        <taxon>Dothideomycetes</taxon>
        <taxon>Dothideomycetidae</taxon>
        <taxon>Mycosphaerellales</taxon>
        <taxon>Extremaceae</taxon>
        <taxon>Vermiconidia</taxon>
    </lineage>
</organism>
<keyword evidence="2" id="KW-1185">Reference proteome</keyword>
<gene>
    <name evidence="1" type="ORF">LTR37_012311</name>
</gene>
<dbReference type="Proteomes" id="UP001281147">
    <property type="component" value="Unassembled WGS sequence"/>
</dbReference>
<protein>
    <submittedName>
        <fullName evidence="1">Uncharacterized protein</fullName>
    </submittedName>
</protein>
<comment type="caution">
    <text evidence="1">The sequence shown here is derived from an EMBL/GenBank/DDBJ whole genome shotgun (WGS) entry which is preliminary data.</text>
</comment>
<accession>A0ACC3MZU1</accession>
<reference evidence="1" key="1">
    <citation type="submission" date="2023-07" db="EMBL/GenBank/DDBJ databases">
        <title>Black Yeasts Isolated from many extreme environments.</title>
        <authorList>
            <person name="Coleine C."/>
            <person name="Stajich J.E."/>
            <person name="Selbmann L."/>
        </authorList>
    </citation>
    <scope>NUCLEOTIDE SEQUENCE</scope>
    <source>
        <strain evidence="1">CCFEE 5714</strain>
    </source>
</reference>
<proteinExistence type="predicted"/>
<evidence type="ECO:0000313" key="1">
    <source>
        <dbReference type="EMBL" id="KAK3707142.1"/>
    </source>
</evidence>
<sequence length="437" mass="49109">MSSQSWQQQAPGQQGLWQHVPSQPQYQQQATMGQQYNPAIQSAPPVFQHPPMCSGQQGGSGIGADNHTSTVTTTTTTSSHARNVNSNNSPASLGPLTQLTGHMQSLQMQQSPPYQSQPSFQQQVQSPPPPQIPPQQQAQPPPMLELPPPQSAPTFAASLQQQQVVPQHPPPVQSHNPQYPVTVEQRQQAWSVWLSQNAGKPQRTKDRTMNEFLSGLKDKQVYETLVQQQQTQQAQITLQIQQSNNAVQAQQAEEERRQRREVADHQRQQRTLERQQKKAAEEEQRRQDLQDRQREQQQQRTMMSQQHLMQQEAPGGYGATNTTTSTTDVTQTIMQQGSNAGAGEHRRQAISEGPDAVRRLDQRIQAMFLRCRPCPMGFVWIPLPNGYRCGGGTHFVSDLEIDKMLRIPGYQPNVIWYNGMVSPFMMRGPGGFNPWGI</sequence>
<evidence type="ECO:0000313" key="2">
    <source>
        <dbReference type="Proteomes" id="UP001281147"/>
    </source>
</evidence>
<dbReference type="EMBL" id="JAUTXU010000113">
    <property type="protein sequence ID" value="KAK3707142.1"/>
    <property type="molecule type" value="Genomic_DNA"/>
</dbReference>